<sequence>MIKVVESIFYNQLISLAQKHCKSINRVEKDLGYPRNALHNYKKGGSIPSGIRLMELANYFDVTPEFLIGKDSLLKKKQDLTSREIFDNMSLSQRHEIAELCQEWLLSLPYN</sequence>
<dbReference type="EMBL" id="RBVM01000001">
    <property type="protein sequence ID" value="RKO37602.1"/>
    <property type="molecule type" value="Genomic_DNA"/>
</dbReference>
<dbReference type="GO" id="GO:0003677">
    <property type="term" value="F:DNA binding"/>
    <property type="evidence" value="ECO:0007669"/>
    <property type="project" value="InterPro"/>
</dbReference>
<dbReference type="InterPro" id="IPR010982">
    <property type="entry name" value="Lambda_DNA-bd_dom_sf"/>
</dbReference>
<dbReference type="PROSITE" id="PS50943">
    <property type="entry name" value="HTH_CROC1"/>
    <property type="match status" value="1"/>
</dbReference>
<proteinExistence type="predicted"/>
<name>A0A8B3F5V2_LACLL</name>
<accession>A0A8B3F5V2</accession>
<dbReference type="SUPFAM" id="SSF47413">
    <property type="entry name" value="lambda repressor-like DNA-binding domains"/>
    <property type="match status" value="1"/>
</dbReference>
<organism evidence="1">
    <name type="scientific">Lactococcus lactis subsp. lactis bv. diacetylactis</name>
    <dbReference type="NCBI Taxonomy" id="44688"/>
    <lineage>
        <taxon>Bacteria</taxon>
        <taxon>Bacillati</taxon>
        <taxon>Bacillota</taxon>
        <taxon>Bacilli</taxon>
        <taxon>Lactobacillales</taxon>
        <taxon>Streptococcaceae</taxon>
        <taxon>Lactococcus</taxon>
    </lineage>
</organism>
<dbReference type="InterPro" id="IPR001387">
    <property type="entry name" value="Cro/C1-type_HTH"/>
</dbReference>
<gene>
    <name evidence="1" type="ORF">D8K17_04475</name>
</gene>
<dbReference type="Pfam" id="PF01381">
    <property type="entry name" value="HTH_3"/>
    <property type="match status" value="1"/>
</dbReference>
<protein>
    <submittedName>
        <fullName evidence="1">XRE family transcriptional regulator</fullName>
    </submittedName>
</protein>
<dbReference type="AlphaFoldDB" id="A0A8B3F5V2"/>
<comment type="caution">
    <text evidence="1">The sequence shown here is derived from an EMBL/GenBank/DDBJ whole genome shotgun (WGS) entry which is preliminary data.</text>
</comment>
<evidence type="ECO:0000313" key="1">
    <source>
        <dbReference type="EMBL" id="RKO37602.1"/>
    </source>
</evidence>
<reference evidence="1" key="1">
    <citation type="submission" date="2018-10" db="EMBL/GenBank/DDBJ databases">
        <title>Chromosomal inversion in Lactococcus lactis subsp. lactis bv. diacetylactis S50.</title>
        <authorList>
            <person name="Kojic M."/>
            <person name="Jovcic B."/>
        </authorList>
    </citation>
    <scope>NUCLEOTIDE SEQUENCE</scope>
    <source>
        <strain evidence="1">S50</strain>
    </source>
</reference>
<dbReference type="Gene3D" id="1.10.260.40">
    <property type="entry name" value="lambda repressor-like DNA-binding domains"/>
    <property type="match status" value="1"/>
</dbReference>